<dbReference type="InterPro" id="IPR051933">
    <property type="entry name" value="Resuscitation_pf_RpfB"/>
</dbReference>
<dbReference type="InterPro" id="IPR010611">
    <property type="entry name" value="3D_dom"/>
</dbReference>
<protein>
    <submittedName>
        <fullName evidence="4">LysM peptidoglycan-binding domain-containing protein</fullName>
    </submittedName>
</protein>
<feature type="domain" description="LysM" evidence="3">
    <location>
        <begin position="72"/>
        <end position="116"/>
    </location>
</feature>
<dbReference type="SUPFAM" id="SSF54106">
    <property type="entry name" value="LysM domain"/>
    <property type="match status" value="2"/>
</dbReference>
<dbReference type="PANTHER" id="PTHR39160:SF4">
    <property type="entry name" value="RESUSCITATION-PROMOTING FACTOR RPFB"/>
    <property type="match status" value="1"/>
</dbReference>
<dbReference type="Proteomes" id="UP000830167">
    <property type="component" value="Chromosome"/>
</dbReference>
<evidence type="ECO:0000256" key="2">
    <source>
        <dbReference type="SAM" id="SignalP"/>
    </source>
</evidence>
<feature type="signal peptide" evidence="2">
    <location>
        <begin position="1"/>
        <end position="23"/>
    </location>
</feature>
<gene>
    <name evidence="4" type="ORF">LSG31_19070</name>
</gene>
<dbReference type="SMART" id="SM00257">
    <property type="entry name" value="LysM"/>
    <property type="match status" value="2"/>
</dbReference>
<sequence length="274" mass="28112">MLKKLLAIGLGISCIAFGGQAFAATYQIHANDTLWKLSQTFHVSVSELQKANPGIDPENLQTGQSIQIPGYTTYTATDTDTFWTIAQSYHVPVSDLLAANPTVDPSNIYAGLALNIPAAPNTAASGQAVAQATASAAAMQSAAATSGQTANASTGQNVATAANGQTFQYSQEISAKATAYTASAASNGSWGAVDYFGNPLKLGTVAVDPSVIPLGSKLYITGYSFNGLPTGGMFATASDVGGGIQGNHIDMFIPTSDANASNFGIQNVKVYIVK</sequence>
<dbReference type="Gene3D" id="2.40.40.10">
    <property type="entry name" value="RlpA-like domain"/>
    <property type="match status" value="1"/>
</dbReference>
<proteinExistence type="predicted"/>
<dbReference type="InterPro" id="IPR036779">
    <property type="entry name" value="LysM_dom_sf"/>
</dbReference>
<dbReference type="EMBL" id="CP089291">
    <property type="protein sequence ID" value="UOF89945.1"/>
    <property type="molecule type" value="Genomic_DNA"/>
</dbReference>
<evidence type="ECO:0000313" key="4">
    <source>
        <dbReference type="EMBL" id="UOF89945.1"/>
    </source>
</evidence>
<keyword evidence="5" id="KW-1185">Reference proteome</keyword>
<accession>A0ABY4CHJ4</accession>
<dbReference type="CDD" id="cd14667">
    <property type="entry name" value="3D_containing_proteins"/>
    <property type="match status" value="1"/>
</dbReference>
<evidence type="ECO:0000259" key="3">
    <source>
        <dbReference type="PROSITE" id="PS51782"/>
    </source>
</evidence>
<feature type="chain" id="PRO_5045621590" evidence="2">
    <location>
        <begin position="24"/>
        <end position="274"/>
    </location>
</feature>
<feature type="domain" description="LysM" evidence="3">
    <location>
        <begin position="24"/>
        <end position="68"/>
    </location>
</feature>
<dbReference type="SUPFAM" id="SSF50685">
    <property type="entry name" value="Barwin-like endoglucanases"/>
    <property type="match status" value="1"/>
</dbReference>
<dbReference type="InterPro" id="IPR059180">
    <property type="entry name" value="3D_YorM"/>
</dbReference>
<dbReference type="PROSITE" id="PS51782">
    <property type="entry name" value="LYSM"/>
    <property type="match status" value="2"/>
</dbReference>
<evidence type="ECO:0000313" key="5">
    <source>
        <dbReference type="Proteomes" id="UP000830167"/>
    </source>
</evidence>
<dbReference type="InterPro" id="IPR036908">
    <property type="entry name" value="RlpA-like_sf"/>
</dbReference>
<keyword evidence="1 2" id="KW-0732">Signal</keyword>
<reference evidence="4" key="1">
    <citation type="submission" date="2021-12" db="EMBL/GenBank/DDBJ databases">
        <title>Alicyclobacillaceae gen. nov., sp. nov., isolated from chalcocite enrichment system.</title>
        <authorList>
            <person name="Jiang Z."/>
        </authorList>
    </citation>
    <scope>NUCLEOTIDE SEQUENCE</scope>
    <source>
        <strain evidence="4">MYW30-H2</strain>
    </source>
</reference>
<dbReference type="RefSeq" id="WP_347436640.1">
    <property type="nucleotide sequence ID" value="NZ_CP089291.1"/>
</dbReference>
<dbReference type="CDD" id="cd00118">
    <property type="entry name" value="LysM"/>
    <property type="match status" value="2"/>
</dbReference>
<name>A0ABY4CHJ4_9BACL</name>
<dbReference type="InterPro" id="IPR018392">
    <property type="entry name" value="LysM"/>
</dbReference>
<organism evidence="4 5">
    <name type="scientific">Fodinisporobacter ferrooxydans</name>
    <dbReference type="NCBI Taxonomy" id="2901836"/>
    <lineage>
        <taxon>Bacteria</taxon>
        <taxon>Bacillati</taxon>
        <taxon>Bacillota</taxon>
        <taxon>Bacilli</taxon>
        <taxon>Bacillales</taxon>
        <taxon>Alicyclobacillaceae</taxon>
        <taxon>Fodinisporobacter</taxon>
    </lineage>
</organism>
<dbReference type="PANTHER" id="PTHR39160">
    <property type="entry name" value="CELL WALL-BINDING PROTEIN YOCH"/>
    <property type="match status" value="1"/>
</dbReference>
<evidence type="ECO:0000256" key="1">
    <source>
        <dbReference type="ARBA" id="ARBA00022729"/>
    </source>
</evidence>
<dbReference type="Gene3D" id="3.10.350.10">
    <property type="entry name" value="LysM domain"/>
    <property type="match status" value="2"/>
</dbReference>
<dbReference type="Pfam" id="PF06725">
    <property type="entry name" value="3D"/>
    <property type="match status" value="1"/>
</dbReference>
<dbReference type="Pfam" id="PF01476">
    <property type="entry name" value="LysM"/>
    <property type="match status" value="2"/>
</dbReference>